<gene>
    <name evidence="1" type="ORF">C427_4533</name>
</gene>
<protein>
    <submittedName>
        <fullName evidence="1">Uncharacterized protein</fullName>
    </submittedName>
</protein>
<dbReference type="EMBL" id="CP003837">
    <property type="protein sequence ID" value="AGH46632.1"/>
    <property type="molecule type" value="Genomic_DNA"/>
</dbReference>
<dbReference type="HOGENOM" id="CLU_2772191_0_0_6"/>
<organism evidence="1 2">
    <name type="scientific">Paraglaciecola psychrophila 170</name>
    <dbReference type="NCBI Taxonomy" id="1129794"/>
    <lineage>
        <taxon>Bacteria</taxon>
        <taxon>Pseudomonadati</taxon>
        <taxon>Pseudomonadota</taxon>
        <taxon>Gammaproteobacteria</taxon>
        <taxon>Alteromonadales</taxon>
        <taxon>Alteromonadaceae</taxon>
        <taxon>Paraglaciecola</taxon>
    </lineage>
</organism>
<dbReference type="STRING" id="1129794.C427_4533"/>
<dbReference type="Pfam" id="PF10563">
    <property type="entry name" value="CA_like"/>
    <property type="match status" value="1"/>
</dbReference>
<reference evidence="1 2" key="1">
    <citation type="journal article" date="2013" name="Genome Announc.">
        <title>Complete Genome Sequence of Glaciecola psychrophila Strain 170T.</title>
        <authorList>
            <person name="Yin J."/>
            <person name="Chen J."/>
            <person name="Liu G."/>
            <person name="Yu Y."/>
            <person name="Song L."/>
            <person name="Wang X."/>
            <person name="Qu X."/>
        </authorList>
    </citation>
    <scope>NUCLEOTIDE SEQUENCE [LARGE SCALE GENOMIC DNA]</scope>
    <source>
        <strain evidence="1 2">170</strain>
    </source>
</reference>
<dbReference type="KEGG" id="gps:C427_4533"/>
<accession>M4S7J4</accession>
<evidence type="ECO:0000313" key="1">
    <source>
        <dbReference type="EMBL" id="AGH46632.1"/>
    </source>
</evidence>
<dbReference type="AlphaFoldDB" id="M4S7J4"/>
<dbReference type="Proteomes" id="UP000011864">
    <property type="component" value="Chromosome"/>
</dbReference>
<name>M4S7J4_9ALTE</name>
<proteinExistence type="predicted"/>
<dbReference type="InterPro" id="IPR018883">
    <property type="entry name" value="Delta_CA"/>
</dbReference>
<evidence type="ECO:0000313" key="2">
    <source>
        <dbReference type="Proteomes" id="UP000011864"/>
    </source>
</evidence>
<sequence>MYCDDLDYDGTVRKGYHQIQFIPDNTGAPLEFMGSTTGSNYTEDKCSTIDVTWSVRHQRALMAINSLTN</sequence>
<dbReference type="PATRIC" id="fig|1129794.4.peg.4512"/>
<keyword evidence="2" id="KW-1185">Reference proteome</keyword>